<organism evidence="8 9">
    <name type="scientific">Ceratopteris richardii</name>
    <name type="common">Triangle waterfern</name>
    <dbReference type="NCBI Taxonomy" id="49495"/>
    <lineage>
        <taxon>Eukaryota</taxon>
        <taxon>Viridiplantae</taxon>
        <taxon>Streptophyta</taxon>
        <taxon>Embryophyta</taxon>
        <taxon>Tracheophyta</taxon>
        <taxon>Polypodiopsida</taxon>
        <taxon>Polypodiidae</taxon>
        <taxon>Polypodiales</taxon>
        <taxon>Pteridineae</taxon>
        <taxon>Pteridaceae</taxon>
        <taxon>Parkerioideae</taxon>
        <taxon>Ceratopteris</taxon>
    </lineage>
</organism>
<name>A0A8T2QZQ2_CERRI</name>
<accession>A0A8T2QZQ2</accession>
<reference evidence="8" key="1">
    <citation type="submission" date="2021-08" db="EMBL/GenBank/DDBJ databases">
        <title>WGS assembly of Ceratopteris richardii.</title>
        <authorList>
            <person name="Marchant D.B."/>
            <person name="Chen G."/>
            <person name="Jenkins J."/>
            <person name="Shu S."/>
            <person name="Leebens-Mack J."/>
            <person name="Grimwood J."/>
            <person name="Schmutz J."/>
            <person name="Soltis P."/>
            <person name="Soltis D."/>
            <person name="Chen Z.-H."/>
        </authorList>
    </citation>
    <scope>NUCLEOTIDE SEQUENCE</scope>
    <source>
        <strain evidence="8">Whitten #5841</strain>
        <tissue evidence="8">Leaf</tissue>
    </source>
</reference>
<dbReference type="FunFam" id="4.10.280.10:FF:000017">
    <property type="entry name" value="Transcription factor bHLH66"/>
    <property type="match status" value="1"/>
</dbReference>
<feature type="region of interest" description="Disordered" evidence="6">
    <location>
        <begin position="159"/>
        <end position="184"/>
    </location>
</feature>
<evidence type="ECO:0000256" key="1">
    <source>
        <dbReference type="ARBA" id="ARBA00004123"/>
    </source>
</evidence>
<dbReference type="SMART" id="SM00353">
    <property type="entry name" value="HLH"/>
    <property type="match status" value="1"/>
</dbReference>
<dbReference type="GO" id="GO:0046983">
    <property type="term" value="F:protein dimerization activity"/>
    <property type="evidence" value="ECO:0007669"/>
    <property type="project" value="InterPro"/>
</dbReference>
<sequence length="432" mass="45853">MEHFIDHNIPASWPDSRYGDGDAGSLNTAECSLMSENCSDIADGSVPTPTQHQDNSLRCNLLPSQKNGLSSSTSLPAHLVVERHKEMQGVTTWVPPQSIVDSDSSLAFGLPSSSRNSSRDRAYSIQPNASQAATWCQPYINGPRLRSVPEGMAIDAGRISGGARDEPNEKNGTYNPQTNGIGGDTYVGPHQGTRVDVLQMHKQIQGSEPLQASLFGAHTGIAQHQGAAPAVTGTARPRVRARRGQATDPHSIAERLRRERIAERMKALQELVPNANKTDKASMLDEIIDYVKFLQLQVKVLSMSRLGGAGAVTPLVGDFSVEGQSSLGALSLSSGFQDGMAVAERQVARLMEEDMGSAMQFLQAKGLCLMPVSLASVISSSSSRMMLAGSSGQGLLTVDQSRVHAASSTTSTLASVASTSGYFGGENDSKTK</sequence>
<dbReference type="GO" id="GO:0005634">
    <property type="term" value="C:nucleus"/>
    <property type="evidence" value="ECO:0007669"/>
    <property type="project" value="UniProtKB-SubCell"/>
</dbReference>
<protein>
    <recommendedName>
        <fullName evidence="7">BHLH domain-containing protein</fullName>
    </recommendedName>
</protein>
<feature type="region of interest" description="Disordered" evidence="6">
    <location>
        <begin position="225"/>
        <end position="249"/>
    </location>
</feature>
<comment type="caution">
    <text evidence="8">The sequence shown here is derived from an EMBL/GenBank/DDBJ whole genome shotgun (WGS) entry which is preliminary data.</text>
</comment>
<evidence type="ECO:0000313" key="9">
    <source>
        <dbReference type="Proteomes" id="UP000825935"/>
    </source>
</evidence>
<feature type="domain" description="BHLH" evidence="7">
    <location>
        <begin position="245"/>
        <end position="294"/>
    </location>
</feature>
<dbReference type="PANTHER" id="PTHR16223">
    <property type="entry name" value="TRANSCRIPTION FACTOR BHLH83-RELATED"/>
    <property type="match status" value="1"/>
</dbReference>
<dbReference type="GO" id="GO:0080147">
    <property type="term" value="P:root hair cell development"/>
    <property type="evidence" value="ECO:0007669"/>
    <property type="project" value="UniProtKB-ARBA"/>
</dbReference>
<dbReference type="Gene3D" id="4.10.280.10">
    <property type="entry name" value="Helix-loop-helix DNA-binding domain"/>
    <property type="match status" value="1"/>
</dbReference>
<feature type="compositionally biased region" description="Polar residues" evidence="6">
    <location>
        <begin position="170"/>
        <end position="179"/>
    </location>
</feature>
<comment type="subcellular location">
    <subcellularLocation>
        <location evidence="1">Nucleus</location>
    </subcellularLocation>
</comment>
<evidence type="ECO:0000256" key="5">
    <source>
        <dbReference type="ARBA" id="ARBA00023242"/>
    </source>
</evidence>
<evidence type="ECO:0000256" key="6">
    <source>
        <dbReference type="SAM" id="MobiDB-lite"/>
    </source>
</evidence>
<dbReference type="Proteomes" id="UP000825935">
    <property type="component" value="Chromosome 31"/>
</dbReference>
<dbReference type="InterPro" id="IPR036638">
    <property type="entry name" value="HLH_DNA-bd_sf"/>
</dbReference>
<keyword evidence="3" id="KW-0238">DNA-binding</keyword>
<dbReference type="PANTHER" id="PTHR16223:SF268">
    <property type="entry name" value="SPERMATOGENESIS- AND OOGENESIS-SPECIFIC BASIC HELIX-LOOP-HELIX-CONTAINING PROTEIN 2"/>
    <property type="match status" value="1"/>
</dbReference>
<dbReference type="AlphaFoldDB" id="A0A8T2QZQ2"/>
<dbReference type="InterPro" id="IPR045843">
    <property type="entry name" value="IND-like"/>
</dbReference>
<keyword evidence="2" id="KW-0805">Transcription regulation</keyword>
<dbReference type="PROSITE" id="PS50888">
    <property type="entry name" value="BHLH"/>
    <property type="match status" value="1"/>
</dbReference>
<keyword evidence="4" id="KW-0804">Transcription</keyword>
<dbReference type="EMBL" id="CM035436">
    <property type="protein sequence ID" value="KAH7288938.1"/>
    <property type="molecule type" value="Genomic_DNA"/>
</dbReference>
<evidence type="ECO:0000256" key="3">
    <source>
        <dbReference type="ARBA" id="ARBA00023125"/>
    </source>
</evidence>
<dbReference type="InterPro" id="IPR011598">
    <property type="entry name" value="bHLH_dom"/>
</dbReference>
<evidence type="ECO:0000313" key="8">
    <source>
        <dbReference type="EMBL" id="KAH7288938.1"/>
    </source>
</evidence>
<dbReference type="Pfam" id="PF00010">
    <property type="entry name" value="HLH"/>
    <property type="match status" value="1"/>
</dbReference>
<dbReference type="GO" id="GO:0000978">
    <property type="term" value="F:RNA polymerase II cis-regulatory region sequence-specific DNA binding"/>
    <property type="evidence" value="ECO:0007669"/>
    <property type="project" value="TreeGrafter"/>
</dbReference>
<evidence type="ECO:0000256" key="4">
    <source>
        <dbReference type="ARBA" id="ARBA00023163"/>
    </source>
</evidence>
<keyword evidence="9" id="KW-1185">Reference proteome</keyword>
<dbReference type="OrthoDB" id="759159at2759"/>
<proteinExistence type="predicted"/>
<evidence type="ECO:0000259" key="7">
    <source>
        <dbReference type="PROSITE" id="PS50888"/>
    </source>
</evidence>
<evidence type="ECO:0000256" key="2">
    <source>
        <dbReference type="ARBA" id="ARBA00023015"/>
    </source>
</evidence>
<gene>
    <name evidence="8" type="ORF">KP509_31G051300</name>
</gene>
<keyword evidence="5" id="KW-0539">Nucleus</keyword>
<dbReference type="GO" id="GO:0000981">
    <property type="term" value="F:DNA-binding transcription factor activity, RNA polymerase II-specific"/>
    <property type="evidence" value="ECO:0007669"/>
    <property type="project" value="TreeGrafter"/>
</dbReference>
<dbReference type="SUPFAM" id="SSF47459">
    <property type="entry name" value="HLH, helix-loop-helix DNA-binding domain"/>
    <property type="match status" value="1"/>
</dbReference>